<keyword evidence="3" id="KW-1185">Reference proteome</keyword>
<sequence>MSWSGRPRGRPPGPPDHRHRSPPPSPSTPELLLTAAYRSTAVLADPDPDPGTDTLPRPALDPEGEHPGGRPGCRVPHLRPAGTSGVTSTLDLLGPGFTLLTTGADPTDPAWQRQVETAEAAGLPVVLRSPTGEDWSDLFGLPPTGAVLARPDGHIAWQAPQPPADDAQLLDALRRILSARPSADVDR</sequence>
<dbReference type="Proteomes" id="UP000450000">
    <property type="component" value="Unassembled WGS sequence"/>
</dbReference>
<evidence type="ECO:0000313" key="3">
    <source>
        <dbReference type="Proteomes" id="UP000450000"/>
    </source>
</evidence>
<organism evidence="2 3">
    <name type="scientific">Streptomyces kaniharaensis</name>
    <dbReference type="NCBI Taxonomy" id="212423"/>
    <lineage>
        <taxon>Bacteria</taxon>
        <taxon>Bacillati</taxon>
        <taxon>Actinomycetota</taxon>
        <taxon>Actinomycetes</taxon>
        <taxon>Kitasatosporales</taxon>
        <taxon>Streptomycetaceae</taxon>
        <taxon>Streptomyces</taxon>
    </lineage>
</organism>
<name>A0A6N7L0U6_9ACTN</name>
<dbReference type="EMBL" id="WBOF01000002">
    <property type="protein sequence ID" value="MQS16178.1"/>
    <property type="molecule type" value="Genomic_DNA"/>
</dbReference>
<accession>A0A6N7L0U6</accession>
<gene>
    <name evidence="2" type="ORF">F7Q99_29100</name>
</gene>
<protein>
    <submittedName>
        <fullName evidence="2">Uncharacterized protein</fullName>
    </submittedName>
</protein>
<dbReference type="Gene3D" id="3.40.30.120">
    <property type="match status" value="1"/>
</dbReference>
<evidence type="ECO:0000256" key="1">
    <source>
        <dbReference type="SAM" id="MobiDB-lite"/>
    </source>
</evidence>
<dbReference type="RefSeq" id="WP_153466913.1">
    <property type="nucleotide sequence ID" value="NZ_WBOF01000002.1"/>
</dbReference>
<dbReference type="OrthoDB" id="8670884at2"/>
<feature type="region of interest" description="Disordered" evidence="1">
    <location>
        <begin position="1"/>
        <end position="87"/>
    </location>
</feature>
<dbReference type="AlphaFoldDB" id="A0A6N7L0U6"/>
<comment type="caution">
    <text evidence="2">The sequence shown here is derived from an EMBL/GenBank/DDBJ whole genome shotgun (WGS) entry which is preliminary data.</text>
</comment>
<dbReference type="Pfam" id="PF21274">
    <property type="entry name" value="Rng_hyd_C"/>
    <property type="match status" value="1"/>
</dbReference>
<proteinExistence type="predicted"/>
<evidence type="ECO:0000313" key="2">
    <source>
        <dbReference type="EMBL" id="MQS16178.1"/>
    </source>
</evidence>
<reference evidence="2 3" key="1">
    <citation type="submission" date="2019-09" db="EMBL/GenBank/DDBJ databases">
        <title>Genome Sequences of Streptomyces kaniharaensis ATCC 21070.</title>
        <authorList>
            <person name="Zhu W."/>
            <person name="De Crecy-Lagard V."/>
            <person name="Richards N.G."/>
        </authorList>
    </citation>
    <scope>NUCLEOTIDE SEQUENCE [LARGE SCALE GENOMIC DNA]</scope>
    <source>
        <strain evidence="2 3">SF-557</strain>
    </source>
</reference>